<dbReference type="CDD" id="cd00200">
    <property type="entry name" value="WD40"/>
    <property type="match status" value="1"/>
</dbReference>
<feature type="compositionally biased region" description="Low complexity" evidence="4">
    <location>
        <begin position="39"/>
        <end position="63"/>
    </location>
</feature>
<dbReference type="PANTHER" id="PTHR14604:SF4">
    <property type="entry name" value="F-BOX DOMAIN-CONTAINING PROTEIN"/>
    <property type="match status" value="1"/>
</dbReference>
<comment type="caution">
    <text evidence="6">The sequence shown here is derived from an EMBL/GenBank/DDBJ whole genome shotgun (WGS) entry which is preliminary data.</text>
</comment>
<feature type="region of interest" description="Disordered" evidence="4">
    <location>
        <begin position="14"/>
        <end position="73"/>
    </location>
</feature>
<evidence type="ECO:0000313" key="6">
    <source>
        <dbReference type="EMBL" id="KAJ3576894.1"/>
    </source>
</evidence>
<dbReference type="EMBL" id="JANIEX010000003">
    <property type="protein sequence ID" value="KAJ3576894.1"/>
    <property type="molecule type" value="Genomic_DNA"/>
</dbReference>
<feature type="repeat" description="WD" evidence="3">
    <location>
        <begin position="525"/>
        <end position="564"/>
    </location>
</feature>
<dbReference type="Proteomes" id="UP001213000">
    <property type="component" value="Unassembled WGS sequence"/>
</dbReference>
<feature type="compositionally biased region" description="Acidic residues" evidence="4">
    <location>
        <begin position="232"/>
        <end position="243"/>
    </location>
</feature>
<sequence length="873" mass="94002">MQDPNTLQAFVTELNNFGQRNPEKSLAGLGQSHSRERTTSTLSSTPPLSPSFRPASSSSSLPSPTMPRKLKPMPLTHSISDSAVVFPSPGPSALAKGKFPAMNISQLIGQLGTVQEQEDFMYELLSAMPRAQLSSLQRRIAPLLQFDVVGSLPTEVALQIFSNLPPHSLLVCSLVSRRWNVLANDQSLWKALCYVQGWEWRQLSLNPDSLDGGNAAASHSKAGALGLNAQVEDEDEGMGDSDDEGHTPAPAPSAGGDGDSFMADEFDSGFASGSGSMLQPSSSSSSNILGGLSFPSSSRTRIRNSPYAPRLRTRSLHKSRRSIAPSSAPPSPFLSRSPSSSTHSTKPNYKLLYRTHTHLRNRFLTSSYRLSVLQTRGSPPNGHGNMIYCVQLYTYPSTSQQVIFTGSRDKTIREWNLRTGEVERVFEGVHTESVLSLCVRNGWMASAGSDRRVVIWSLDRRAQYYVGKGKNVERSHTGNGVVKVLRDHLDSVLCVRFDDERLVSCSKDRTVRVYTFPDLELLHVLGGHRAAVNAISLSKELVVSGSGDRSMSIWDVKTGKLIRTFEDHHTRGIASIDFKSPYIVSGSSDKHIRLVDMNTSQGWSTSPDYDTAPLGLGIPGVGIGLTPLGPTHAPFLPPRLYPPQYTQYLYGGGDTSGCVCQSCGNVLGYQSTMNGSAGGDGGGSSAISGSDPTSSATATTSTSNVGASSSTLIAASASTSATPTSTLPPPMPLSFTHSYPHTHLPPHPRHSHIYHHMNHIPYPLPRRTSTSILPAASTSSTTPHEQEPQPLPHHTDLVRSVSLGPDFVVTGSYDLSVKIWDRLTGVCVADLTGGHTGKIFCVAADRTKVVSCGEDLRICVVGFLGGRGRCWVD</sequence>
<proteinExistence type="predicted"/>
<keyword evidence="1 3" id="KW-0853">WD repeat</keyword>
<feature type="repeat" description="WD" evidence="3">
    <location>
        <begin position="791"/>
        <end position="821"/>
    </location>
</feature>
<dbReference type="AlphaFoldDB" id="A0AAD5W5Y7"/>
<dbReference type="Gene3D" id="2.130.10.10">
    <property type="entry name" value="YVTN repeat-like/Quinoprotein amine dehydrogenase"/>
    <property type="match status" value="2"/>
</dbReference>
<feature type="region of interest" description="Disordered" evidence="4">
    <location>
        <begin position="765"/>
        <end position="793"/>
    </location>
</feature>
<dbReference type="InterPro" id="IPR020472">
    <property type="entry name" value="WD40_PAC1"/>
</dbReference>
<feature type="domain" description="F-box" evidence="5">
    <location>
        <begin position="146"/>
        <end position="192"/>
    </location>
</feature>
<dbReference type="PROSITE" id="PS50082">
    <property type="entry name" value="WD_REPEATS_2"/>
    <property type="match status" value="4"/>
</dbReference>
<dbReference type="Gene3D" id="1.20.1280.50">
    <property type="match status" value="1"/>
</dbReference>
<evidence type="ECO:0000313" key="7">
    <source>
        <dbReference type="Proteomes" id="UP001213000"/>
    </source>
</evidence>
<feature type="compositionally biased region" description="Basic residues" evidence="4">
    <location>
        <begin position="311"/>
        <end position="321"/>
    </location>
</feature>
<dbReference type="SMART" id="SM00320">
    <property type="entry name" value="WD40"/>
    <property type="match status" value="7"/>
</dbReference>
<dbReference type="InterPro" id="IPR019775">
    <property type="entry name" value="WD40_repeat_CS"/>
</dbReference>
<feature type="repeat" description="WD" evidence="3">
    <location>
        <begin position="380"/>
        <end position="425"/>
    </location>
</feature>
<dbReference type="PROSITE" id="PS50181">
    <property type="entry name" value="FBOX"/>
    <property type="match status" value="1"/>
</dbReference>
<evidence type="ECO:0000256" key="3">
    <source>
        <dbReference type="PROSITE-ProRule" id="PRU00221"/>
    </source>
</evidence>
<dbReference type="Pfam" id="PF12937">
    <property type="entry name" value="F-box-like"/>
    <property type="match status" value="1"/>
</dbReference>
<evidence type="ECO:0000259" key="5">
    <source>
        <dbReference type="PROSITE" id="PS50181"/>
    </source>
</evidence>
<reference evidence="6" key="1">
    <citation type="submission" date="2022-07" db="EMBL/GenBank/DDBJ databases">
        <title>Genome Sequence of Leucocoprinus birnbaumii.</title>
        <authorList>
            <person name="Buettner E."/>
        </authorList>
    </citation>
    <scope>NUCLEOTIDE SEQUENCE</scope>
    <source>
        <strain evidence="6">VT141</strain>
    </source>
</reference>
<feature type="compositionally biased region" description="Low complexity" evidence="4">
    <location>
        <begin position="685"/>
        <end position="707"/>
    </location>
</feature>
<dbReference type="PANTHER" id="PTHR14604">
    <property type="entry name" value="WD40 REPEAT PF20"/>
    <property type="match status" value="1"/>
</dbReference>
<keyword evidence="7" id="KW-1185">Reference proteome</keyword>
<feature type="compositionally biased region" description="Polar residues" evidence="4">
    <location>
        <begin position="767"/>
        <end position="780"/>
    </location>
</feature>
<dbReference type="InterPro" id="IPR015943">
    <property type="entry name" value="WD40/YVTN_repeat-like_dom_sf"/>
</dbReference>
<gene>
    <name evidence="6" type="ORF">NP233_g116</name>
</gene>
<evidence type="ECO:0000256" key="1">
    <source>
        <dbReference type="ARBA" id="ARBA00022574"/>
    </source>
</evidence>
<dbReference type="InterPro" id="IPR050995">
    <property type="entry name" value="WD-F-box_domain-protein"/>
</dbReference>
<dbReference type="InterPro" id="IPR036322">
    <property type="entry name" value="WD40_repeat_dom_sf"/>
</dbReference>
<accession>A0AAD5W5Y7</accession>
<feature type="region of interest" description="Disordered" evidence="4">
    <location>
        <begin position="677"/>
        <end position="707"/>
    </location>
</feature>
<dbReference type="SMART" id="SM00256">
    <property type="entry name" value="FBOX"/>
    <property type="match status" value="1"/>
</dbReference>
<name>A0AAD5W5Y7_9AGAR</name>
<dbReference type="InterPro" id="IPR001680">
    <property type="entry name" value="WD40_rpt"/>
</dbReference>
<dbReference type="PRINTS" id="PR00320">
    <property type="entry name" value="GPROTEINBRPT"/>
</dbReference>
<feature type="region of interest" description="Disordered" evidence="4">
    <location>
        <begin position="232"/>
        <end position="347"/>
    </location>
</feature>
<feature type="compositionally biased region" description="Low complexity" evidence="4">
    <location>
        <begin position="273"/>
        <end position="293"/>
    </location>
</feature>
<evidence type="ECO:0000256" key="4">
    <source>
        <dbReference type="SAM" id="MobiDB-lite"/>
    </source>
</evidence>
<organism evidence="6 7">
    <name type="scientific">Leucocoprinus birnbaumii</name>
    <dbReference type="NCBI Taxonomy" id="56174"/>
    <lineage>
        <taxon>Eukaryota</taxon>
        <taxon>Fungi</taxon>
        <taxon>Dikarya</taxon>
        <taxon>Basidiomycota</taxon>
        <taxon>Agaricomycotina</taxon>
        <taxon>Agaricomycetes</taxon>
        <taxon>Agaricomycetidae</taxon>
        <taxon>Agaricales</taxon>
        <taxon>Agaricineae</taxon>
        <taxon>Agaricaceae</taxon>
        <taxon>Leucocoprinus</taxon>
    </lineage>
</organism>
<dbReference type="InterPro" id="IPR036047">
    <property type="entry name" value="F-box-like_dom_sf"/>
</dbReference>
<dbReference type="SUPFAM" id="SSF81383">
    <property type="entry name" value="F-box domain"/>
    <property type="match status" value="1"/>
</dbReference>
<dbReference type="InterPro" id="IPR001810">
    <property type="entry name" value="F-box_dom"/>
</dbReference>
<dbReference type="SUPFAM" id="SSF50978">
    <property type="entry name" value="WD40 repeat-like"/>
    <property type="match status" value="1"/>
</dbReference>
<dbReference type="PROSITE" id="PS50294">
    <property type="entry name" value="WD_REPEATS_REGION"/>
    <property type="match status" value="2"/>
</dbReference>
<protein>
    <recommendedName>
        <fullName evidence="5">F-box domain-containing protein</fullName>
    </recommendedName>
</protein>
<feature type="region of interest" description="Disordered" evidence="4">
    <location>
        <begin position="719"/>
        <end position="750"/>
    </location>
</feature>
<evidence type="ECO:0000256" key="2">
    <source>
        <dbReference type="ARBA" id="ARBA00022737"/>
    </source>
</evidence>
<keyword evidence="2" id="KW-0677">Repeat</keyword>
<feature type="repeat" description="WD" evidence="3">
    <location>
        <begin position="485"/>
        <end position="524"/>
    </location>
</feature>
<dbReference type="PROSITE" id="PS00678">
    <property type="entry name" value="WD_REPEATS_1"/>
    <property type="match status" value="1"/>
</dbReference>
<dbReference type="Pfam" id="PF00400">
    <property type="entry name" value="WD40"/>
    <property type="match status" value="5"/>
</dbReference>